<dbReference type="AlphaFoldDB" id="A0A915HKM8"/>
<evidence type="ECO:0000256" key="1">
    <source>
        <dbReference type="SAM" id="MobiDB-lite"/>
    </source>
</evidence>
<protein>
    <submittedName>
        <fullName evidence="3">Uncharacterized protein</fullName>
    </submittedName>
</protein>
<feature type="region of interest" description="Disordered" evidence="1">
    <location>
        <begin position="1"/>
        <end position="20"/>
    </location>
</feature>
<keyword evidence="2" id="KW-1185">Reference proteome</keyword>
<sequence>MKQKARKNNNKMKQKARKQKKLNYNDFSFLELVPRPRLIICLSKTGRKFQRLQNQVYHNIKSDEAYKPECLSKIIKMDEGVMVWGCFNP</sequence>
<accession>A0A915HKM8</accession>
<proteinExistence type="predicted"/>
<reference evidence="3" key="1">
    <citation type="submission" date="2022-11" db="UniProtKB">
        <authorList>
            <consortium name="WormBaseParasite"/>
        </authorList>
    </citation>
    <scope>IDENTIFICATION</scope>
</reference>
<organism evidence="2 3">
    <name type="scientific">Romanomermis culicivorax</name>
    <name type="common">Nematode worm</name>
    <dbReference type="NCBI Taxonomy" id="13658"/>
    <lineage>
        <taxon>Eukaryota</taxon>
        <taxon>Metazoa</taxon>
        <taxon>Ecdysozoa</taxon>
        <taxon>Nematoda</taxon>
        <taxon>Enoplea</taxon>
        <taxon>Dorylaimia</taxon>
        <taxon>Mermithida</taxon>
        <taxon>Mermithoidea</taxon>
        <taxon>Mermithidae</taxon>
        <taxon>Romanomermis</taxon>
    </lineage>
</organism>
<evidence type="ECO:0000313" key="3">
    <source>
        <dbReference type="WBParaSite" id="nRc.2.0.1.t02020-RA"/>
    </source>
</evidence>
<name>A0A915HKM8_ROMCU</name>
<dbReference type="WBParaSite" id="nRc.2.0.1.t02020-RA">
    <property type="protein sequence ID" value="nRc.2.0.1.t02020-RA"/>
    <property type="gene ID" value="nRc.2.0.1.g02020"/>
</dbReference>
<dbReference type="Proteomes" id="UP000887565">
    <property type="component" value="Unplaced"/>
</dbReference>
<evidence type="ECO:0000313" key="2">
    <source>
        <dbReference type="Proteomes" id="UP000887565"/>
    </source>
</evidence>